<dbReference type="PATRIC" id="fig|453.4.peg.3457"/>
<dbReference type="Gene3D" id="3.90.226.10">
    <property type="entry name" value="2-enoyl-CoA Hydratase, Chain A, domain 1"/>
    <property type="match status" value="1"/>
</dbReference>
<reference evidence="2 4" key="2">
    <citation type="submission" date="2018-06" db="EMBL/GenBank/DDBJ databases">
        <authorList>
            <consortium name="Pathogen Informatics"/>
            <person name="Doyle S."/>
        </authorList>
    </citation>
    <scope>NUCLEOTIDE SEQUENCE [LARGE SCALE GENOMIC DNA]</scope>
    <source>
        <strain evidence="2 4">NCTC12022</strain>
    </source>
</reference>
<dbReference type="RefSeq" id="WP_058447958.1">
    <property type="nucleotide sequence ID" value="NZ_CAAAHT010000096.1"/>
</dbReference>
<proteinExistence type="predicted"/>
<evidence type="ECO:0000313" key="3">
    <source>
        <dbReference type="Proteomes" id="UP000054698"/>
    </source>
</evidence>
<dbReference type="EMBL" id="LNYB01000085">
    <property type="protein sequence ID" value="KTC95509.1"/>
    <property type="molecule type" value="Genomic_DNA"/>
</dbReference>
<dbReference type="PANTHER" id="PTHR35984:SF1">
    <property type="entry name" value="PERIPLASMIC SERINE PROTEASE"/>
    <property type="match status" value="1"/>
</dbReference>
<organism evidence="1 3">
    <name type="scientific">Legionella feeleii</name>
    <dbReference type="NCBI Taxonomy" id="453"/>
    <lineage>
        <taxon>Bacteria</taxon>
        <taxon>Pseudomonadati</taxon>
        <taxon>Pseudomonadota</taxon>
        <taxon>Gammaproteobacteria</taxon>
        <taxon>Legionellales</taxon>
        <taxon>Legionellaceae</taxon>
        <taxon>Legionella</taxon>
    </lineage>
</organism>
<evidence type="ECO:0000313" key="4">
    <source>
        <dbReference type="Proteomes" id="UP000251942"/>
    </source>
</evidence>
<dbReference type="AlphaFoldDB" id="A0A0W0TK00"/>
<dbReference type="InterPro" id="IPR029045">
    <property type="entry name" value="ClpP/crotonase-like_dom_sf"/>
</dbReference>
<evidence type="ECO:0000313" key="1">
    <source>
        <dbReference type="EMBL" id="KTC95509.1"/>
    </source>
</evidence>
<reference evidence="1 3" key="1">
    <citation type="submission" date="2015-11" db="EMBL/GenBank/DDBJ databases">
        <title>Genomic analysis of 38 Legionella species identifies large and diverse effector repertoires.</title>
        <authorList>
            <person name="Burstein D."/>
            <person name="Amaro F."/>
            <person name="Zusman T."/>
            <person name="Lifshitz Z."/>
            <person name="Cohen O."/>
            <person name="Gilbert J.A."/>
            <person name="Pupko T."/>
            <person name="Shuman H.A."/>
            <person name="Segal G."/>
        </authorList>
    </citation>
    <scope>NUCLEOTIDE SEQUENCE [LARGE SCALE GENOMIC DNA]</scope>
    <source>
        <strain evidence="1 3">WO-44C</strain>
    </source>
</reference>
<dbReference type="GO" id="GO:0016020">
    <property type="term" value="C:membrane"/>
    <property type="evidence" value="ECO:0007669"/>
    <property type="project" value="InterPro"/>
</dbReference>
<sequence length="247" mass="28003">MIFCSYTRIDNNSLIYWSLPDKKDKNILLIINSDGGRIEPAYLISKICKEKSKDKFIVSIPRRAKSAATLISLGADEIHMGSLSELGPIDPQFGGIPALSLSSALECIAELCKKFPETAEMFATYLARTLPIRQLGYFERISGSAEHYATRLLENKTEKLKNKPNLIAHRLVYEYKDHSFLIDKSEAQEIFGIDMIKVDSDEYALGSKIYQFVEKVNFILKYRKNKYISIVGSIDKLNILYLPTSNS</sequence>
<name>A0A0W0TK00_9GAMM</name>
<dbReference type="PANTHER" id="PTHR35984">
    <property type="entry name" value="PERIPLASMIC SERINE PROTEASE"/>
    <property type="match status" value="1"/>
</dbReference>
<dbReference type="Proteomes" id="UP000054698">
    <property type="component" value="Unassembled WGS sequence"/>
</dbReference>
<dbReference type="Pfam" id="PF01972">
    <property type="entry name" value="SDH_protease"/>
    <property type="match status" value="1"/>
</dbReference>
<dbReference type="InterPro" id="IPR002825">
    <property type="entry name" value="Pept_S49_ser-pept_pro"/>
</dbReference>
<protein>
    <submittedName>
        <fullName evidence="1">Serine dehydrogenase proteinase</fullName>
    </submittedName>
</protein>
<dbReference type="Proteomes" id="UP000251942">
    <property type="component" value="Unassembled WGS sequence"/>
</dbReference>
<dbReference type="EMBL" id="UASS01000006">
    <property type="protein sequence ID" value="SPX60097.1"/>
    <property type="molecule type" value="Genomic_DNA"/>
</dbReference>
<dbReference type="OrthoDB" id="9806253at2"/>
<gene>
    <name evidence="1" type="ORF">Lfee_3174</name>
    <name evidence="2" type="ORF">NCTC12022_00813</name>
</gene>
<dbReference type="SUPFAM" id="SSF52096">
    <property type="entry name" value="ClpP/crotonase"/>
    <property type="match status" value="1"/>
</dbReference>
<keyword evidence="3" id="KW-1185">Reference proteome</keyword>
<accession>A0A0W0TK00</accession>
<evidence type="ECO:0000313" key="2">
    <source>
        <dbReference type="EMBL" id="SPX60097.1"/>
    </source>
</evidence>